<dbReference type="Proteomes" id="UP000320042">
    <property type="component" value="Unassembled WGS sequence"/>
</dbReference>
<dbReference type="SUPFAM" id="SSF51735">
    <property type="entry name" value="NAD(P)-binding Rossmann-fold domains"/>
    <property type="match status" value="1"/>
</dbReference>
<dbReference type="EMBL" id="VOEJ01000011">
    <property type="protein sequence ID" value="TWR24436.1"/>
    <property type="molecule type" value="Genomic_DNA"/>
</dbReference>
<keyword evidence="3" id="KW-1185">Reference proteome</keyword>
<organism evidence="2 3">
    <name type="scientific">Mucilaginibacter pallidiroseus</name>
    <dbReference type="NCBI Taxonomy" id="2599295"/>
    <lineage>
        <taxon>Bacteria</taxon>
        <taxon>Pseudomonadati</taxon>
        <taxon>Bacteroidota</taxon>
        <taxon>Sphingobacteriia</taxon>
        <taxon>Sphingobacteriales</taxon>
        <taxon>Sphingobacteriaceae</taxon>
        <taxon>Mucilaginibacter</taxon>
    </lineage>
</organism>
<comment type="caution">
    <text evidence="2">The sequence shown here is derived from an EMBL/GenBank/DDBJ whole genome shotgun (WGS) entry which is preliminary data.</text>
</comment>
<evidence type="ECO:0000313" key="2">
    <source>
        <dbReference type="EMBL" id="TWR24436.1"/>
    </source>
</evidence>
<keyword evidence="1" id="KW-0560">Oxidoreductase</keyword>
<dbReference type="OrthoDB" id="597510at2"/>
<sequence>MWTANDMPEQSGKTALVTGANSGIGFETAMALYRAGAHVILAGRNIERVENAVDRILSSNGEGKLDSVVFSLSSLSEVKTAAEMISSKISKLDILVNNAGVMTPPAGKTEDGFELQFGINFLAHFALTARLFPLLRKASGSRVVTVSSGAHKFAGSVDLNNVRTEKDYDAGREYAISKLADLQFMVGLQQRLEKAGLDVLSVGAHPGVTASDLSRHMTKADYNAALEQLGELMPAWQGALPSLYAATAKNVTGGGYYGPDGERELKGYPAPAVISKPAKDPALINKLWKFAEEATGTLLF</sequence>
<dbReference type="Gene3D" id="3.40.50.720">
    <property type="entry name" value="NAD(P)-binding Rossmann-like Domain"/>
    <property type="match status" value="1"/>
</dbReference>
<dbReference type="InterPro" id="IPR002347">
    <property type="entry name" value="SDR_fam"/>
</dbReference>
<accession>A0A563TYK5</accession>
<evidence type="ECO:0000256" key="1">
    <source>
        <dbReference type="ARBA" id="ARBA00023002"/>
    </source>
</evidence>
<dbReference type="Pfam" id="PF00106">
    <property type="entry name" value="adh_short"/>
    <property type="match status" value="1"/>
</dbReference>
<protein>
    <submittedName>
        <fullName evidence="2">SDR family NAD(P)-dependent oxidoreductase</fullName>
    </submittedName>
</protein>
<reference evidence="2 3" key="1">
    <citation type="submission" date="2019-07" db="EMBL/GenBank/DDBJ databases">
        <authorList>
            <person name="Kim J."/>
        </authorList>
    </citation>
    <scope>NUCLEOTIDE SEQUENCE [LARGE SCALE GENOMIC DNA]</scope>
    <source>
        <strain evidence="3">dk17</strain>
    </source>
</reference>
<dbReference type="NCBIfam" id="NF004846">
    <property type="entry name" value="PRK06197.1"/>
    <property type="match status" value="1"/>
</dbReference>
<dbReference type="PANTHER" id="PTHR43157">
    <property type="entry name" value="PHOSPHATIDYLINOSITOL-GLYCAN BIOSYNTHESIS CLASS F PROTEIN-RELATED"/>
    <property type="match status" value="1"/>
</dbReference>
<name>A0A563TYK5_9SPHI</name>
<evidence type="ECO:0000313" key="3">
    <source>
        <dbReference type="Proteomes" id="UP000320042"/>
    </source>
</evidence>
<dbReference type="GO" id="GO:0016491">
    <property type="term" value="F:oxidoreductase activity"/>
    <property type="evidence" value="ECO:0007669"/>
    <property type="project" value="UniProtKB-KW"/>
</dbReference>
<proteinExistence type="predicted"/>
<dbReference type="PANTHER" id="PTHR43157:SF31">
    <property type="entry name" value="PHOSPHATIDYLINOSITOL-GLYCAN BIOSYNTHESIS CLASS F PROTEIN"/>
    <property type="match status" value="1"/>
</dbReference>
<dbReference type="InterPro" id="IPR020904">
    <property type="entry name" value="Sc_DH/Rdtase_CS"/>
</dbReference>
<dbReference type="PRINTS" id="PR00081">
    <property type="entry name" value="GDHRDH"/>
</dbReference>
<gene>
    <name evidence="2" type="ORF">FPZ43_18520</name>
</gene>
<dbReference type="PROSITE" id="PS00061">
    <property type="entry name" value="ADH_SHORT"/>
    <property type="match status" value="1"/>
</dbReference>
<dbReference type="AlphaFoldDB" id="A0A563TYK5"/>
<dbReference type="InterPro" id="IPR036291">
    <property type="entry name" value="NAD(P)-bd_dom_sf"/>
</dbReference>